<dbReference type="GO" id="GO:0004805">
    <property type="term" value="F:trehalose-phosphatase activity"/>
    <property type="evidence" value="ECO:0007669"/>
    <property type="project" value="TreeGrafter"/>
</dbReference>
<gene>
    <name evidence="2" type="primary">tps1</name>
    <name evidence="2" type="ORF">DB43_EF00310</name>
</gene>
<reference evidence="2 3" key="1">
    <citation type="journal article" date="2014" name="Mol. Biol. Evol.">
        <title>Massive expansion of Ubiquitination-related gene families within the Chlamydiae.</title>
        <authorList>
            <person name="Domman D."/>
            <person name="Collingro A."/>
            <person name="Lagkouvardos I."/>
            <person name="Gehre L."/>
            <person name="Weinmaier T."/>
            <person name="Rattei T."/>
            <person name="Subtil A."/>
            <person name="Horn M."/>
        </authorList>
    </citation>
    <scope>NUCLEOTIDE SEQUENCE [LARGE SCALE GENOMIC DNA]</scope>
    <source>
        <strain evidence="2 3">OEW1</strain>
    </source>
</reference>
<dbReference type="GO" id="GO:0003825">
    <property type="term" value="F:alpha,alpha-trehalose-phosphate synthase (UDP-forming) activity"/>
    <property type="evidence" value="ECO:0007669"/>
    <property type="project" value="UniProtKB-EC"/>
</dbReference>
<accession>A0A0C1EQ44</accession>
<dbReference type="EMBL" id="JSAM01000026">
    <property type="protein sequence ID" value="KIA78349.1"/>
    <property type="molecule type" value="Genomic_DNA"/>
</dbReference>
<dbReference type="InterPro" id="IPR001830">
    <property type="entry name" value="Glyco_trans_20"/>
</dbReference>
<evidence type="ECO:0000313" key="2">
    <source>
        <dbReference type="EMBL" id="KIA78349.1"/>
    </source>
</evidence>
<comment type="caution">
    <text evidence="2">The sequence shown here is derived from an EMBL/GenBank/DDBJ whole genome shotgun (WGS) entry which is preliminary data.</text>
</comment>
<dbReference type="PANTHER" id="PTHR10788:SF106">
    <property type="entry name" value="BCDNA.GH08860"/>
    <property type="match status" value="1"/>
</dbReference>
<dbReference type="Pfam" id="PF00982">
    <property type="entry name" value="Glyco_transf_20"/>
    <property type="match status" value="1"/>
</dbReference>
<keyword evidence="2" id="KW-0328">Glycosyltransferase</keyword>
<dbReference type="CDD" id="cd03788">
    <property type="entry name" value="GT20_TPS"/>
    <property type="match status" value="1"/>
</dbReference>
<organism evidence="2 3">
    <name type="scientific">Parachlamydia acanthamoebae</name>
    <dbReference type="NCBI Taxonomy" id="83552"/>
    <lineage>
        <taxon>Bacteria</taxon>
        <taxon>Pseudomonadati</taxon>
        <taxon>Chlamydiota</taxon>
        <taxon>Chlamydiia</taxon>
        <taxon>Parachlamydiales</taxon>
        <taxon>Parachlamydiaceae</taxon>
        <taxon>Parachlamydia</taxon>
    </lineage>
</organism>
<sequence length="509" mass="58910">MIVANQWHRFNMDDNLESSRLMIVSNRLPVVFSREDGKLKSSPGSGGLVTALAPVLKNRGGIWVGWPGFVEGDEQEVIQEMNKSQKEVGFSFSPVFLTKEDVDLYYNGFANEVIWPLFHDLQSDCRFDPKYWTKAQEVTHKFALAVQKKHKKNDFTWVHDYHLILLGGELRKLNITSKLAFFLHIPFPAPDIFLKLPWRFQILRALLEYDLIGFQTMQDQKNFVHCLRKLLPDINLTSSRGLHFCELGEREIRIGSFPISIDFNAFSKSAAKKEIANHAKISHEKLSGQKIIFSLDRLDITKGIPYRLEAIRDLLKHHPELHAKITFIQVVIPSRTDIPKYQNLKNEVDRLVGEINSQFTQAGWVPIEYLFRPLTQQELLAFYRTSEIVLVTPVRDGMNLVSKEFVASNVEENGVLILSEFAGAAAQFQHEAFLINPYDIEGLSKAIFDALQLPKEERKKRMKKMRRNTKRHDIFRWVRLYLRAAFSKDLQDFPVIQEYVPTENPPEQT</sequence>
<dbReference type="Proteomes" id="UP000031307">
    <property type="component" value="Unassembled WGS sequence"/>
</dbReference>
<evidence type="ECO:0000313" key="3">
    <source>
        <dbReference type="Proteomes" id="UP000031307"/>
    </source>
</evidence>
<dbReference type="PATRIC" id="fig|83552.4.peg.470"/>
<proteinExistence type="inferred from homology"/>
<comment type="similarity">
    <text evidence="1">Belongs to the glycosyltransferase 20 family.</text>
</comment>
<dbReference type="PANTHER" id="PTHR10788">
    <property type="entry name" value="TREHALOSE-6-PHOSPHATE SYNTHASE"/>
    <property type="match status" value="1"/>
</dbReference>
<evidence type="ECO:0000256" key="1">
    <source>
        <dbReference type="ARBA" id="ARBA00008799"/>
    </source>
</evidence>
<dbReference type="Gene3D" id="3.40.50.2000">
    <property type="entry name" value="Glycogen Phosphorylase B"/>
    <property type="match status" value="2"/>
</dbReference>
<dbReference type="GO" id="GO:0005829">
    <property type="term" value="C:cytosol"/>
    <property type="evidence" value="ECO:0007669"/>
    <property type="project" value="TreeGrafter"/>
</dbReference>
<keyword evidence="2" id="KW-0808">Transferase</keyword>
<dbReference type="SUPFAM" id="SSF53756">
    <property type="entry name" value="UDP-Glycosyltransferase/glycogen phosphorylase"/>
    <property type="match status" value="1"/>
</dbReference>
<name>A0A0C1EQ44_9BACT</name>
<dbReference type="EC" id="2.4.1.15" evidence="2"/>
<dbReference type="AlphaFoldDB" id="A0A0C1EQ44"/>
<protein>
    <submittedName>
        <fullName evidence="2">Alpha,alpha-trehalose-phosphate synthase [UDP-forming]</fullName>
        <ecNumber evidence="2">2.4.1.15</ecNumber>
    </submittedName>
</protein>
<dbReference type="GO" id="GO:0005992">
    <property type="term" value="P:trehalose biosynthetic process"/>
    <property type="evidence" value="ECO:0007669"/>
    <property type="project" value="InterPro"/>
</dbReference>